<dbReference type="GO" id="GO:0006508">
    <property type="term" value="P:proteolysis"/>
    <property type="evidence" value="ECO:0007669"/>
    <property type="project" value="UniProtKB-KW"/>
</dbReference>
<dbReference type="GO" id="GO:0046872">
    <property type="term" value="F:metal ion binding"/>
    <property type="evidence" value="ECO:0007669"/>
    <property type="project" value="UniProtKB-KW"/>
</dbReference>
<evidence type="ECO:0000256" key="2">
    <source>
        <dbReference type="ARBA" id="ARBA00003273"/>
    </source>
</evidence>
<feature type="transmembrane region" description="Helical" evidence="16">
    <location>
        <begin position="12"/>
        <end position="29"/>
    </location>
</feature>
<keyword evidence="11 16" id="KW-1133">Transmembrane helix</keyword>
<evidence type="ECO:0000259" key="19">
    <source>
        <dbReference type="Pfam" id="PF22251"/>
    </source>
</evidence>
<feature type="domain" description="Peptidase M28" evidence="17">
    <location>
        <begin position="113"/>
        <end position="300"/>
    </location>
</feature>
<proteinExistence type="inferred from homology"/>
<dbReference type="InterPro" id="IPR045175">
    <property type="entry name" value="M28_fam"/>
</dbReference>
<feature type="transmembrane region" description="Helical" evidence="16">
    <location>
        <begin position="430"/>
        <end position="450"/>
    </location>
</feature>
<dbReference type="EMBL" id="MU128987">
    <property type="protein sequence ID" value="KAF9512358.1"/>
    <property type="molecule type" value="Genomic_DNA"/>
</dbReference>
<keyword evidence="13 16" id="KW-0472">Membrane</keyword>
<keyword evidence="7 16" id="KW-0812">Transmembrane</keyword>
<dbReference type="PANTHER" id="PTHR12147:SF58">
    <property type="entry name" value="VACUOLAR MEMBRANE PROTEASE"/>
    <property type="match status" value="1"/>
</dbReference>
<feature type="transmembrane region" description="Helical" evidence="16">
    <location>
        <begin position="541"/>
        <end position="563"/>
    </location>
</feature>
<evidence type="ECO:0000256" key="3">
    <source>
        <dbReference type="ARBA" id="ARBA00004128"/>
    </source>
</evidence>
<feature type="domain" description="Vacuolar membrane protease C-terminal" evidence="18">
    <location>
        <begin position="629"/>
        <end position="833"/>
    </location>
</feature>
<dbReference type="InterPro" id="IPR053975">
    <property type="entry name" value="PFF1_C"/>
</dbReference>
<evidence type="ECO:0000256" key="16">
    <source>
        <dbReference type="SAM" id="Phobius"/>
    </source>
</evidence>
<reference evidence="20" key="1">
    <citation type="journal article" date="2020" name="Nat. Commun.">
        <title>Large-scale genome sequencing of mycorrhizal fungi provides insights into the early evolution of symbiotic traits.</title>
        <authorList>
            <person name="Miyauchi S."/>
            <person name="Kiss E."/>
            <person name="Kuo A."/>
            <person name="Drula E."/>
            <person name="Kohler A."/>
            <person name="Sanchez-Garcia M."/>
            <person name="Morin E."/>
            <person name="Andreopoulos B."/>
            <person name="Barry K.W."/>
            <person name="Bonito G."/>
            <person name="Buee M."/>
            <person name="Carver A."/>
            <person name="Chen C."/>
            <person name="Cichocki N."/>
            <person name="Clum A."/>
            <person name="Culley D."/>
            <person name="Crous P.W."/>
            <person name="Fauchery L."/>
            <person name="Girlanda M."/>
            <person name="Hayes R.D."/>
            <person name="Keri Z."/>
            <person name="LaButti K."/>
            <person name="Lipzen A."/>
            <person name="Lombard V."/>
            <person name="Magnuson J."/>
            <person name="Maillard F."/>
            <person name="Murat C."/>
            <person name="Nolan M."/>
            <person name="Ohm R.A."/>
            <person name="Pangilinan J."/>
            <person name="Pereira M.F."/>
            <person name="Perotto S."/>
            <person name="Peter M."/>
            <person name="Pfister S."/>
            <person name="Riley R."/>
            <person name="Sitrit Y."/>
            <person name="Stielow J.B."/>
            <person name="Szollosi G."/>
            <person name="Zifcakova L."/>
            <person name="Stursova M."/>
            <person name="Spatafora J.W."/>
            <person name="Tedersoo L."/>
            <person name="Vaario L.M."/>
            <person name="Yamada A."/>
            <person name="Yan M."/>
            <person name="Wang P."/>
            <person name="Xu J."/>
            <person name="Bruns T."/>
            <person name="Baldrian P."/>
            <person name="Vilgalys R."/>
            <person name="Dunand C."/>
            <person name="Henrissat B."/>
            <person name="Grigoriev I.V."/>
            <person name="Hibbett D."/>
            <person name="Nagy L.G."/>
            <person name="Martin F.M."/>
        </authorList>
    </citation>
    <scope>NUCLEOTIDE SEQUENCE</scope>
    <source>
        <strain evidence="20">UP504</strain>
    </source>
</reference>
<evidence type="ECO:0000256" key="13">
    <source>
        <dbReference type="ARBA" id="ARBA00023136"/>
    </source>
</evidence>
<feature type="transmembrane region" description="Helical" evidence="16">
    <location>
        <begin position="395"/>
        <end position="418"/>
    </location>
</feature>
<dbReference type="Proteomes" id="UP000886523">
    <property type="component" value="Unassembled WGS sequence"/>
</dbReference>
<accession>A0A9P6AUS6</accession>
<comment type="cofactor">
    <cofactor evidence="1">
        <name>Zn(2+)</name>
        <dbReference type="ChEBI" id="CHEBI:29105"/>
    </cofactor>
</comment>
<dbReference type="InterPro" id="IPR007484">
    <property type="entry name" value="Peptidase_M28"/>
</dbReference>
<comment type="subcellular location">
    <subcellularLocation>
        <location evidence="3">Vacuole membrane</location>
        <topology evidence="3">Multi-pass membrane protein</topology>
    </subcellularLocation>
</comment>
<sequence>MHHFLRPRLSGVTLVTVFVYLAIIAVIEWQDAVGVPPGNTGVVSLSEAYRDLQAIAARPHPYNSRDNDAVHDFLINRLNAIVKGKSQIRVVDDLVSNATYRAGPALVYHESLNILVSIEGTEPSLDGVLFSAHFDSVSTAAGATDDGMGVATLLQLVTHFVEHPPHRRVVFNINNGEEDGLNGAHVYISEHPFANNIGTFLNLEGAGSGGRPLLFRSSNARVTRAFQNAPHPHGNTIAADGFKQGLIRSDTDYAVYEAFGWRGLDLAFYHPRSQYHTKYDSVANLGGAGSLWRMIETSLATADSLSSEGPTNKGDDAVVYFDVLGQTLVVFTLRTAFVINVILLVLGPPLVVVFAISWREWIRFPVTLLFAILASGALGYAYLKFNPFVSLFSKYHQYCLLFETIRAALFYFPILSCLVRRHIVLIENYVIWWLLLVLDTVLVNVYHIGALYLVNIFHAGTLLAVVLGLVETWLSKPGRGGDLVTEDVNDPSIDTCVIVEGHADGEGSTERTPLLEHRPPVVGLETDTGERQESTLCILQYLVSIPFPVLLIFQTALFAMHSLDQTLGDGASAAIVYGVALASSGLMVLPLAPFIHKIHGAVVIFVGVVFVTGALSNIFAFPFNSSAPLKVFFKQTVDLNNQTNSVILEGVSKYLRHPIIDEIPSSVNKAWCTDQSIRPLLYSCHWPGPVPNVVGEKYRASPDLSSLVKFTVKRDGSTAVFRIKGRNTRNCRIYFDTPIFYANVRGSTAGLQRGYEMGPEGVTVVKLWSRTWDREFVVDVGLGSSVLPSKKVSGRVACEWAENIDGRIPALEEAITFIPKWAVVTKADDGLVEAYHSFEI</sequence>
<feature type="transmembrane region" description="Helical" evidence="16">
    <location>
        <begin position="364"/>
        <end position="383"/>
    </location>
</feature>
<evidence type="ECO:0000313" key="20">
    <source>
        <dbReference type="EMBL" id="KAF9512358.1"/>
    </source>
</evidence>
<dbReference type="Pfam" id="PF22250">
    <property type="entry name" value="PFF1_C"/>
    <property type="match status" value="1"/>
</dbReference>
<keyword evidence="9 15" id="KW-0378">Hydrolase</keyword>
<name>A0A9P6AUS6_9AGAM</name>
<comment type="function">
    <text evidence="2">May be involved in vacuolar sorting and osmoregulation.</text>
</comment>
<keyword evidence="14" id="KW-0325">Glycoprotein</keyword>
<feature type="transmembrane region" description="Helical" evidence="16">
    <location>
        <begin position="602"/>
        <end position="623"/>
    </location>
</feature>
<dbReference type="OrthoDB" id="76293at2759"/>
<keyword evidence="6 15" id="KW-0645">Protease</keyword>
<feature type="transmembrane region" description="Helical" evidence="16">
    <location>
        <begin position="456"/>
        <end position="474"/>
    </location>
</feature>
<dbReference type="SUPFAM" id="SSF53187">
    <property type="entry name" value="Zn-dependent exopeptidases"/>
    <property type="match status" value="1"/>
</dbReference>
<feature type="domain" description="Vacuolar membrane protease transmembrane" evidence="19">
    <location>
        <begin position="362"/>
        <end position="478"/>
    </location>
</feature>
<dbReference type="InterPro" id="IPR053976">
    <property type="entry name" value="PFF1_TM"/>
</dbReference>
<feature type="transmembrane region" description="Helical" evidence="16">
    <location>
        <begin position="575"/>
        <end position="595"/>
    </location>
</feature>
<evidence type="ECO:0000256" key="6">
    <source>
        <dbReference type="ARBA" id="ARBA00022670"/>
    </source>
</evidence>
<evidence type="ECO:0000256" key="5">
    <source>
        <dbReference type="ARBA" id="ARBA00022554"/>
    </source>
</evidence>
<keyword evidence="5" id="KW-0926">Vacuole</keyword>
<dbReference type="EC" id="3.4.-.-" evidence="15"/>
<keyword evidence="8 15" id="KW-0479">Metal-binding</keyword>
<comment type="similarity">
    <text evidence="4 15">Belongs to the peptidase M28 family.</text>
</comment>
<dbReference type="AlphaFoldDB" id="A0A9P6AUS6"/>
<dbReference type="GO" id="GO:0005774">
    <property type="term" value="C:vacuolar membrane"/>
    <property type="evidence" value="ECO:0007669"/>
    <property type="project" value="UniProtKB-SubCell"/>
</dbReference>
<evidence type="ECO:0000256" key="1">
    <source>
        <dbReference type="ARBA" id="ARBA00001947"/>
    </source>
</evidence>
<gene>
    <name evidence="20" type="ORF">BS47DRAFT_1372820</name>
</gene>
<dbReference type="Pfam" id="PF22251">
    <property type="entry name" value="PFF1_TM"/>
    <property type="match status" value="2"/>
</dbReference>
<dbReference type="InterPro" id="IPR048024">
    <property type="entry name" value="Fxna-like_M28_dom"/>
</dbReference>
<dbReference type="GO" id="GO:0008235">
    <property type="term" value="F:metalloexopeptidase activity"/>
    <property type="evidence" value="ECO:0007669"/>
    <property type="project" value="InterPro"/>
</dbReference>
<evidence type="ECO:0000256" key="11">
    <source>
        <dbReference type="ARBA" id="ARBA00022989"/>
    </source>
</evidence>
<evidence type="ECO:0000259" key="18">
    <source>
        <dbReference type="Pfam" id="PF22250"/>
    </source>
</evidence>
<keyword evidence="21" id="KW-1185">Reference proteome</keyword>
<dbReference type="Pfam" id="PF04389">
    <property type="entry name" value="Peptidase_M28"/>
    <property type="match status" value="1"/>
</dbReference>
<comment type="caution">
    <text evidence="20">The sequence shown here is derived from an EMBL/GenBank/DDBJ whole genome shotgun (WGS) entry which is preliminary data.</text>
</comment>
<dbReference type="PANTHER" id="PTHR12147">
    <property type="entry name" value="METALLOPEPTIDASE M28 FAMILY MEMBER"/>
    <property type="match status" value="1"/>
</dbReference>
<evidence type="ECO:0000256" key="15">
    <source>
        <dbReference type="RuleBase" id="RU361240"/>
    </source>
</evidence>
<evidence type="ECO:0000256" key="4">
    <source>
        <dbReference type="ARBA" id="ARBA00010918"/>
    </source>
</evidence>
<evidence type="ECO:0000256" key="12">
    <source>
        <dbReference type="ARBA" id="ARBA00023049"/>
    </source>
</evidence>
<protein>
    <recommendedName>
        <fullName evidence="15">Peptide hydrolase</fullName>
        <ecNumber evidence="15">3.4.-.-</ecNumber>
    </recommendedName>
</protein>
<keyword evidence="10 15" id="KW-0862">Zinc</keyword>
<evidence type="ECO:0000256" key="8">
    <source>
        <dbReference type="ARBA" id="ARBA00022723"/>
    </source>
</evidence>
<organism evidence="20 21">
    <name type="scientific">Hydnum rufescens UP504</name>
    <dbReference type="NCBI Taxonomy" id="1448309"/>
    <lineage>
        <taxon>Eukaryota</taxon>
        <taxon>Fungi</taxon>
        <taxon>Dikarya</taxon>
        <taxon>Basidiomycota</taxon>
        <taxon>Agaricomycotina</taxon>
        <taxon>Agaricomycetes</taxon>
        <taxon>Cantharellales</taxon>
        <taxon>Hydnaceae</taxon>
        <taxon>Hydnum</taxon>
    </lineage>
</organism>
<feature type="domain" description="Vacuolar membrane protease transmembrane" evidence="19">
    <location>
        <begin position="532"/>
        <end position="598"/>
    </location>
</feature>
<dbReference type="Gene3D" id="3.40.630.10">
    <property type="entry name" value="Zn peptidases"/>
    <property type="match status" value="1"/>
</dbReference>
<keyword evidence="12" id="KW-0482">Metalloprotease</keyword>
<dbReference type="CDD" id="cd03875">
    <property type="entry name" value="M28_Fxna_like"/>
    <property type="match status" value="1"/>
</dbReference>
<feature type="transmembrane region" description="Helical" evidence="16">
    <location>
        <begin position="337"/>
        <end position="357"/>
    </location>
</feature>
<evidence type="ECO:0000256" key="14">
    <source>
        <dbReference type="ARBA" id="ARBA00023180"/>
    </source>
</evidence>
<evidence type="ECO:0000256" key="9">
    <source>
        <dbReference type="ARBA" id="ARBA00022801"/>
    </source>
</evidence>
<evidence type="ECO:0000259" key="17">
    <source>
        <dbReference type="Pfam" id="PF04389"/>
    </source>
</evidence>
<evidence type="ECO:0000256" key="7">
    <source>
        <dbReference type="ARBA" id="ARBA00022692"/>
    </source>
</evidence>
<evidence type="ECO:0000313" key="21">
    <source>
        <dbReference type="Proteomes" id="UP000886523"/>
    </source>
</evidence>
<evidence type="ECO:0000256" key="10">
    <source>
        <dbReference type="ARBA" id="ARBA00022833"/>
    </source>
</evidence>